<evidence type="ECO:0000313" key="2">
    <source>
        <dbReference type="EMBL" id="KFK39386.1"/>
    </source>
</evidence>
<name>A0A087HB84_ARAAL</name>
<dbReference type="SUPFAM" id="SSF54001">
    <property type="entry name" value="Cysteine proteinases"/>
    <property type="match status" value="1"/>
</dbReference>
<dbReference type="Gene3D" id="3.90.70.10">
    <property type="entry name" value="Cysteine proteinases"/>
    <property type="match status" value="1"/>
</dbReference>
<reference evidence="3" key="1">
    <citation type="journal article" date="2015" name="Nat. Plants">
        <title>Genome expansion of Arabis alpina linked with retrotransposition and reduced symmetric DNA methylation.</title>
        <authorList>
            <person name="Willing E.M."/>
            <person name="Rawat V."/>
            <person name="Mandakova T."/>
            <person name="Maumus F."/>
            <person name="James G.V."/>
            <person name="Nordstroem K.J."/>
            <person name="Becker C."/>
            <person name="Warthmann N."/>
            <person name="Chica C."/>
            <person name="Szarzynska B."/>
            <person name="Zytnicki M."/>
            <person name="Albani M.C."/>
            <person name="Kiefer C."/>
            <person name="Bergonzi S."/>
            <person name="Castaings L."/>
            <person name="Mateos J.L."/>
            <person name="Berns M.C."/>
            <person name="Bujdoso N."/>
            <person name="Piofczyk T."/>
            <person name="de Lorenzo L."/>
            <person name="Barrero-Sicilia C."/>
            <person name="Mateos I."/>
            <person name="Piednoel M."/>
            <person name="Hagmann J."/>
            <person name="Chen-Min-Tao R."/>
            <person name="Iglesias-Fernandez R."/>
            <person name="Schuster S.C."/>
            <person name="Alonso-Blanco C."/>
            <person name="Roudier F."/>
            <person name="Carbonero P."/>
            <person name="Paz-Ares J."/>
            <person name="Davis S.J."/>
            <person name="Pecinka A."/>
            <person name="Quesneville H."/>
            <person name="Colot V."/>
            <person name="Lysak M.A."/>
            <person name="Weigel D."/>
            <person name="Coupland G."/>
            <person name="Schneeberger K."/>
        </authorList>
    </citation>
    <scope>NUCLEOTIDE SEQUENCE [LARGE SCALE GENOMIC DNA]</scope>
    <source>
        <strain evidence="3">cv. Pajares</strain>
    </source>
</reference>
<dbReference type="InterPro" id="IPR038765">
    <property type="entry name" value="Papain-like_cys_pep_sf"/>
</dbReference>
<dbReference type="OrthoDB" id="1742673at2759"/>
<dbReference type="AlphaFoldDB" id="A0A087HB84"/>
<dbReference type="EMBL" id="CM002871">
    <property type="protein sequence ID" value="KFK39386.1"/>
    <property type="molecule type" value="Genomic_DNA"/>
</dbReference>
<feature type="domain" description="USP" evidence="1">
    <location>
        <begin position="1"/>
        <end position="48"/>
    </location>
</feature>
<accession>A0A087HB84</accession>
<protein>
    <recommendedName>
        <fullName evidence="1">USP domain-containing protein</fullName>
    </recommendedName>
</protein>
<keyword evidence="3" id="KW-1185">Reference proteome</keyword>
<proteinExistence type="predicted"/>
<dbReference type="InterPro" id="IPR001394">
    <property type="entry name" value="Peptidase_C19_UCH"/>
</dbReference>
<dbReference type="Pfam" id="PF00443">
    <property type="entry name" value="UCH"/>
    <property type="match status" value="1"/>
</dbReference>
<gene>
    <name evidence="2" type="ordered locus">AALP_Aa3g238500</name>
</gene>
<dbReference type="GO" id="GO:0016579">
    <property type="term" value="P:protein deubiquitination"/>
    <property type="evidence" value="ECO:0007669"/>
    <property type="project" value="InterPro"/>
</dbReference>
<dbReference type="eggNOG" id="KOG0944">
    <property type="taxonomic scope" value="Eukaryota"/>
</dbReference>
<dbReference type="InterPro" id="IPR028889">
    <property type="entry name" value="USP"/>
</dbReference>
<sequence>MGTSTHSGHYVAHIQKEGRWVIFNDSTYRKKVVGLSSMTAKKYFFQRIDG</sequence>
<dbReference type="Proteomes" id="UP000029120">
    <property type="component" value="Chromosome 3"/>
</dbReference>
<dbReference type="OMA" id="SMTAKKY"/>
<dbReference type="GO" id="GO:0004843">
    <property type="term" value="F:cysteine-type deubiquitinase activity"/>
    <property type="evidence" value="ECO:0007669"/>
    <property type="project" value="InterPro"/>
</dbReference>
<evidence type="ECO:0000313" key="3">
    <source>
        <dbReference type="Proteomes" id="UP000029120"/>
    </source>
</evidence>
<dbReference type="PROSITE" id="PS50235">
    <property type="entry name" value="USP_3"/>
    <property type="match status" value="1"/>
</dbReference>
<evidence type="ECO:0000259" key="1">
    <source>
        <dbReference type="PROSITE" id="PS50235"/>
    </source>
</evidence>
<dbReference type="Gramene" id="KFK39386">
    <property type="protein sequence ID" value="KFK39386"/>
    <property type="gene ID" value="AALP_AA3G238500"/>
</dbReference>
<organism evidence="2 3">
    <name type="scientific">Arabis alpina</name>
    <name type="common">Alpine rock-cress</name>
    <dbReference type="NCBI Taxonomy" id="50452"/>
    <lineage>
        <taxon>Eukaryota</taxon>
        <taxon>Viridiplantae</taxon>
        <taxon>Streptophyta</taxon>
        <taxon>Embryophyta</taxon>
        <taxon>Tracheophyta</taxon>
        <taxon>Spermatophyta</taxon>
        <taxon>Magnoliopsida</taxon>
        <taxon>eudicotyledons</taxon>
        <taxon>Gunneridae</taxon>
        <taxon>Pentapetalae</taxon>
        <taxon>rosids</taxon>
        <taxon>malvids</taxon>
        <taxon>Brassicales</taxon>
        <taxon>Brassicaceae</taxon>
        <taxon>Arabideae</taxon>
        <taxon>Arabis</taxon>
    </lineage>
</organism>